<evidence type="ECO:0000256" key="1">
    <source>
        <dbReference type="SAM" id="MobiDB-lite"/>
    </source>
</evidence>
<name>A0A916YUE5_9SPHN</name>
<organism evidence="2 3">
    <name type="scientific">Croceicoccus mobilis</name>
    <dbReference type="NCBI Taxonomy" id="1703339"/>
    <lineage>
        <taxon>Bacteria</taxon>
        <taxon>Pseudomonadati</taxon>
        <taxon>Pseudomonadota</taxon>
        <taxon>Alphaproteobacteria</taxon>
        <taxon>Sphingomonadales</taxon>
        <taxon>Erythrobacteraceae</taxon>
        <taxon>Croceicoccus</taxon>
    </lineage>
</organism>
<gene>
    <name evidence="2" type="ORF">GCM10010990_09370</name>
</gene>
<feature type="region of interest" description="Disordered" evidence="1">
    <location>
        <begin position="50"/>
        <end position="75"/>
    </location>
</feature>
<evidence type="ECO:0000313" key="3">
    <source>
        <dbReference type="Proteomes" id="UP000612349"/>
    </source>
</evidence>
<protein>
    <submittedName>
        <fullName evidence="2">Uncharacterized protein</fullName>
    </submittedName>
</protein>
<comment type="caution">
    <text evidence="2">The sequence shown here is derived from an EMBL/GenBank/DDBJ whole genome shotgun (WGS) entry which is preliminary data.</text>
</comment>
<dbReference type="AlphaFoldDB" id="A0A916YUE5"/>
<feature type="compositionally biased region" description="Polar residues" evidence="1">
    <location>
        <begin position="64"/>
        <end position="75"/>
    </location>
</feature>
<evidence type="ECO:0000313" key="2">
    <source>
        <dbReference type="EMBL" id="GGD62080.1"/>
    </source>
</evidence>
<reference evidence="2" key="1">
    <citation type="journal article" date="2014" name="Int. J. Syst. Evol. Microbiol.">
        <title>Complete genome sequence of Corynebacterium casei LMG S-19264T (=DSM 44701T), isolated from a smear-ripened cheese.</title>
        <authorList>
            <consortium name="US DOE Joint Genome Institute (JGI-PGF)"/>
            <person name="Walter F."/>
            <person name="Albersmeier A."/>
            <person name="Kalinowski J."/>
            <person name="Ruckert C."/>
        </authorList>
    </citation>
    <scope>NUCLEOTIDE SEQUENCE</scope>
    <source>
        <strain evidence="2">CGMCC 1.15360</strain>
    </source>
</reference>
<reference evidence="2" key="2">
    <citation type="submission" date="2020-09" db="EMBL/GenBank/DDBJ databases">
        <authorList>
            <person name="Sun Q."/>
            <person name="Zhou Y."/>
        </authorList>
    </citation>
    <scope>NUCLEOTIDE SEQUENCE</scope>
    <source>
        <strain evidence="2">CGMCC 1.15360</strain>
    </source>
</reference>
<dbReference type="Proteomes" id="UP000612349">
    <property type="component" value="Unassembled WGS sequence"/>
</dbReference>
<dbReference type="EMBL" id="BMIP01000002">
    <property type="protein sequence ID" value="GGD62080.1"/>
    <property type="molecule type" value="Genomic_DNA"/>
</dbReference>
<keyword evidence="3" id="KW-1185">Reference proteome</keyword>
<accession>A0A916YUE5</accession>
<proteinExistence type="predicted"/>
<sequence>MIHSKTQSDRAADRGIYQAHCKHFERKRGESPVDYEAECAVLVGKGQGTKLVPKDERRERVKNHYTQNSADGDVN</sequence>